<dbReference type="InterPro" id="IPR028082">
    <property type="entry name" value="Peripla_BP_I"/>
</dbReference>
<dbReference type="PANTHER" id="PTHR30146">
    <property type="entry name" value="LACI-RELATED TRANSCRIPTIONAL REPRESSOR"/>
    <property type="match status" value="1"/>
</dbReference>
<keyword evidence="3" id="KW-0804">Transcription</keyword>
<organism evidence="5 6">
    <name type="scientific">Vibrio hangzhouensis</name>
    <dbReference type="NCBI Taxonomy" id="462991"/>
    <lineage>
        <taxon>Bacteria</taxon>
        <taxon>Pseudomonadati</taxon>
        <taxon>Pseudomonadota</taxon>
        <taxon>Gammaproteobacteria</taxon>
        <taxon>Vibrionales</taxon>
        <taxon>Vibrionaceae</taxon>
        <taxon>Vibrio</taxon>
    </lineage>
</organism>
<dbReference type="CDD" id="cd01392">
    <property type="entry name" value="HTH_LacI"/>
    <property type="match status" value="1"/>
</dbReference>
<gene>
    <name evidence="5" type="ORF">SAMN04488244_11865</name>
</gene>
<dbReference type="Gene3D" id="1.10.260.40">
    <property type="entry name" value="lambda repressor-like DNA-binding domains"/>
    <property type="match status" value="1"/>
</dbReference>
<feature type="domain" description="HTH lacI-type" evidence="4">
    <location>
        <begin position="2"/>
        <end position="56"/>
    </location>
</feature>
<keyword evidence="1" id="KW-0805">Transcription regulation</keyword>
<dbReference type="InterPro" id="IPR001761">
    <property type="entry name" value="Peripla_BP/Lac1_sug-bd_dom"/>
</dbReference>
<dbReference type="Proteomes" id="UP000236721">
    <property type="component" value="Unassembled WGS sequence"/>
</dbReference>
<dbReference type="GO" id="GO:0000976">
    <property type="term" value="F:transcription cis-regulatory region binding"/>
    <property type="evidence" value="ECO:0007669"/>
    <property type="project" value="TreeGrafter"/>
</dbReference>
<dbReference type="Gene3D" id="3.40.50.2300">
    <property type="match status" value="2"/>
</dbReference>
<keyword evidence="2" id="KW-0238">DNA-binding</keyword>
<dbReference type="AlphaFoldDB" id="A0A1H6B087"/>
<dbReference type="PANTHER" id="PTHR30146:SF109">
    <property type="entry name" value="HTH-TYPE TRANSCRIPTIONAL REGULATOR GALS"/>
    <property type="match status" value="1"/>
</dbReference>
<evidence type="ECO:0000256" key="1">
    <source>
        <dbReference type="ARBA" id="ARBA00023015"/>
    </source>
</evidence>
<evidence type="ECO:0000259" key="4">
    <source>
        <dbReference type="PROSITE" id="PS50932"/>
    </source>
</evidence>
<dbReference type="RefSeq" id="WP_103881511.1">
    <property type="nucleotide sequence ID" value="NZ_FNVG01000018.1"/>
</dbReference>
<proteinExistence type="predicted"/>
<dbReference type="EMBL" id="FNVG01000018">
    <property type="protein sequence ID" value="SEG54248.1"/>
    <property type="molecule type" value="Genomic_DNA"/>
</dbReference>
<protein>
    <submittedName>
        <fullName evidence="5">LacI family transcriptional regulator</fullName>
    </submittedName>
</protein>
<dbReference type="OrthoDB" id="9798934at2"/>
<dbReference type="PROSITE" id="PS50932">
    <property type="entry name" value="HTH_LACI_2"/>
    <property type="match status" value="1"/>
</dbReference>
<dbReference type="InterPro" id="IPR000843">
    <property type="entry name" value="HTH_LacI"/>
</dbReference>
<evidence type="ECO:0000256" key="2">
    <source>
        <dbReference type="ARBA" id="ARBA00023125"/>
    </source>
</evidence>
<dbReference type="InterPro" id="IPR010982">
    <property type="entry name" value="Lambda_DNA-bd_dom_sf"/>
</dbReference>
<name>A0A1H6B087_9VIBR</name>
<dbReference type="SUPFAM" id="SSF53822">
    <property type="entry name" value="Periplasmic binding protein-like I"/>
    <property type="match status" value="1"/>
</dbReference>
<dbReference type="SMART" id="SM00354">
    <property type="entry name" value="HTH_LACI"/>
    <property type="match status" value="1"/>
</dbReference>
<dbReference type="GO" id="GO:0003700">
    <property type="term" value="F:DNA-binding transcription factor activity"/>
    <property type="evidence" value="ECO:0007669"/>
    <property type="project" value="TreeGrafter"/>
</dbReference>
<dbReference type="Pfam" id="PF00532">
    <property type="entry name" value="Peripla_BP_1"/>
    <property type="match status" value="1"/>
</dbReference>
<dbReference type="SUPFAM" id="SSF47413">
    <property type="entry name" value="lambda repressor-like DNA-binding domains"/>
    <property type="match status" value="1"/>
</dbReference>
<evidence type="ECO:0000313" key="6">
    <source>
        <dbReference type="Proteomes" id="UP000236721"/>
    </source>
</evidence>
<reference evidence="6" key="1">
    <citation type="submission" date="2016-10" db="EMBL/GenBank/DDBJ databases">
        <authorList>
            <person name="Varghese N."/>
            <person name="Submissions S."/>
        </authorList>
    </citation>
    <scope>NUCLEOTIDE SEQUENCE [LARGE SCALE GENOMIC DNA]</scope>
    <source>
        <strain evidence="6">CGMCC 1.7062</strain>
    </source>
</reference>
<evidence type="ECO:0000256" key="3">
    <source>
        <dbReference type="ARBA" id="ARBA00023163"/>
    </source>
</evidence>
<keyword evidence="6" id="KW-1185">Reference proteome</keyword>
<evidence type="ECO:0000313" key="5">
    <source>
        <dbReference type="EMBL" id="SEG54248.1"/>
    </source>
</evidence>
<accession>A0A1H6B087</accession>
<dbReference type="Pfam" id="PF00356">
    <property type="entry name" value="LacI"/>
    <property type="match status" value="1"/>
</dbReference>
<dbReference type="CDD" id="cd06270">
    <property type="entry name" value="PBP1_GalS-like"/>
    <property type="match status" value="1"/>
</dbReference>
<sequence length="335" mass="37186">MITIKEVAELAQVSQATVSRTLNGHASVKETNKQKVFAAIEELGYKPNAFAQALASNRSCSIGMLVGTLDGPFYGPMMHEVEKVVRAENYHLIITSGHEEYDEEHESIRFLRSKKVDGLVLTADTLSDSELLDIVNEVEATVLINRYIPEIAERCIWIDNERGGFLATEHLIKCGHTQIGCVTGQLSKVDSRDRLQGFRNALSHYGVEYNPNAVVEGRFDHKCNHDAIRRLLDRDIPLTAIFCMNDNIAMTAYTLCLERGLKVGEDISIIGFDNVSFGQHMTPGLTTIDFPIHEMAKMAAQKVMAIVQNKKSANLCNDPIAPTVVVRGSVKNLNR</sequence>